<dbReference type="PANTHER" id="PTHR23198">
    <property type="entry name" value="NUCLEOPORIN"/>
    <property type="match status" value="1"/>
</dbReference>
<comment type="similarity">
    <text evidence="3">Belongs to the nucleoporin GLFG family.</text>
</comment>
<name>A0A8J6LFB6_TENMO</name>
<evidence type="ECO:0000256" key="2">
    <source>
        <dbReference type="ARBA" id="ARBA00004620"/>
    </source>
</evidence>
<dbReference type="GO" id="GO:0003723">
    <property type="term" value="F:RNA binding"/>
    <property type="evidence" value="ECO:0007669"/>
    <property type="project" value="TreeGrafter"/>
</dbReference>
<reference evidence="12" key="2">
    <citation type="submission" date="2021-08" db="EMBL/GenBank/DDBJ databases">
        <authorList>
            <person name="Eriksson T."/>
        </authorList>
    </citation>
    <scope>NUCLEOTIDE SEQUENCE</scope>
    <source>
        <strain evidence="12">Stoneville</strain>
        <tissue evidence="12">Whole head</tissue>
    </source>
</reference>
<evidence type="ECO:0000256" key="5">
    <source>
        <dbReference type="ARBA" id="ARBA00022448"/>
    </source>
</evidence>
<dbReference type="AlphaFoldDB" id="A0A8J6LFB6"/>
<dbReference type="Gene3D" id="1.10.10.2360">
    <property type="match status" value="2"/>
</dbReference>
<reference evidence="12" key="1">
    <citation type="journal article" date="2020" name="J Insects Food Feed">
        <title>The yellow mealworm (Tenebrio molitor) genome: a resource for the emerging insects as food and feed industry.</title>
        <authorList>
            <person name="Eriksson T."/>
            <person name="Andere A."/>
            <person name="Kelstrup H."/>
            <person name="Emery V."/>
            <person name="Picard C."/>
        </authorList>
    </citation>
    <scope>NUCLEOTIDE SEQUENCE</scope>
    <source>
        <strain evidence="12">Stoneville</strain>
        <tissue evidence="12">Whole head</tissue>
    </source>
</reference>
<evidence type="ECO:0000256" key="10">
    <source>
        <dbReference type="ARBA" id="ARBA00023242"/>
    </source>
</evidence>
<evidence type="ECO:0000256" key="4">
    <source>
        <dbReference type="ARBA" id="ARBA00013472"/>
    </source>
</evidence>
<dbReference type="GO" id="GO:0008139">
    <property type="term" value="F:nuclear localization sequence binding"/>
    <property type="evidence" value="ECO:0007669"/>
    <property type="project" value="TreeGrafter"/>
</dbReference>
<keyword evidence="9" id="KW-0906">Nuclear pore complex</keyword>
<proteinExistence type="inferred from homology"/>
<dbReference type="GO" id="GO:0000973">
    <property type="term" value="P:post-transcriptional tethering of RNA polymerase II gene DNA at nuclear periphery"/>
    <property type="evidence" value="ECO:0007669"/>
    <property type="project" value="TreeGrafter"/>
</dbReference>
<protein>
    <recommendedName>
        <fullName evidence="4">Nuclear pore complex protein Nup98-Nup96</fullName>
    </recommendedName>
</protein>
<dbReference type="FunFam" id="1.10.10.2360:FF:000001">
    <property type="entry name" value="Nuclear pore complex protein Nup98-Nup96"/>
    <property type="match status" value="2"/>
</dbReference>
<keyword evidence="6" id="KW-0509">mRNA transport</keyword>
<dbReference type="PANTHER" id="PTHR23198:SF6">
    <property type="entry name" value="NUCLEAR PORE COMPLEX PROTEIN NUP98-NUP96"/>
    <property type="match status" value="1"/>
</dbReference>
<keyword evidence="5" id="KW-0813">Transport</keyword>
<keyword evidence="7" id="KW-0653">Protein transport</keyword>
<dbReference type="GO" id="GO:0031965">
    <property type="term" value="C:nuclear membrane"/>
    <property type="evidence" value="ECO:0007669"/>
    <property type="project" value="UniProtKB-SubCell"/>
</dbReference>
<comment type="subcellular location">
    <subcellularLocation>
        <location evidence="2">Nucleus membrane</location>
        <topology evidence="2">Peripheral membrane protein</topology>
        <orientation evidence="2">Nucleoplasmic side</orientation>
    </subcellularLocation>
    <subcellularLocation>
        <location evidence="1">Nucleus</location>
        <location evidence="1">Nuclear pore complex</location>
    </subcellularLocation>
</comment>
<evidence type="ECO:0000256" key="6">
    <source>
        <dbReference type="ARBA" id="ARBA00022816"/>
    </source>
</evidence>
<dbReference type="EMBL" id="JABDTM020010630">
    <property type="protein sequence ID" value="KAH0820839.1"/>
    <property type="molecule type" value="Genomic_DNA"/>
</dbReference>
<dbReference type="GO" id="GO:0044614">
    <property type="term" value="C:nuclear pore cytoplasmic filaments"/>
    <property type="evidence" value="ECO:0007669"/>
    <property type="project" value="TreeGrafter"/>
</dbReference>
<keyword evidence="10" id="KW-0539">Nucleus</keyword>
<evidence type="ECO:0000256" key="8">
    <source>
        <dbReference type="ARBA" id="ARBA00023010"/>
    </source>
</evidence>
<keyword evidence="8" id="KW-0811">Translocation</keyword>
<feature type="coiled-coil region" evidence="11">
    <location>
        <begin position="404"/>
        <end position="527"/>
    </location>
</feature>
<feature type="coiled-coil region" evidence="11">
    <location>
        <begin position="253"/>
        <end position="336"/>
    </location>
</feature>
<accession>A0A8J6LFB6</accession>
<evidence type="ECO:0000256" key="9">
    <source>
        <dbReference type="ARBA" id="ARBA00023132"/>
    </source>
</evidence>
<dbReference type="GO" id="GO:0006405">
    <property type="term" value="P:RNA export from nucleus"/>
    <property type="evidence" value="ECO:0007669"/>
    <property type="project" value="TreeGrafter"/>
</dbReference>
<evidence type="ECO:0000313" key="13">
    <source>
        <dbReference type="Proteomes" id="UP000719412"/>
    </source>
</evidence>
<dbReference type="GO" id="GO:0017056">
    <property type="term" value="F:structural constituent of nuclear pore"/>
    <property type="evidence" value="ECO:0007669"/>
    <property type="project" value="TreeGrafter"/>
</dbReference>
<comment type="caution">
    <text evidence="12">The sequence shown here is derived from an EMBL/GenBank/DDBJ whole genome shotgun (WGS) entry which is preliminary data.</text>
</comment>
<organism evidence="12 13">
    <name type="scientific">Tenebrio molitor</name>
    <name type="common">Yellow mealworm beetle</name>
    <dbReference type="NCBI Taxonomy" id="7067"/>
    <lineage>
        <taxon>Eukaryota</taxon>
        <taxon>Metazoa</taxon>
        <taxon>Ecdysozoa</taxon>
        <taxon>Arthropoda</taxon>
        <taxon>Hexapoda</taxon>
        <taxon>Insecta</taxon>
        <taxon>Pterygota</taxon>
        <taxon>Neoptera</taxon>
        <taxon>Endopterygota</taxon>
        <taxon>Coleoptera</taxon>
        <taxon>Polyphaga</taxon>
        <taxon>Cucujiformia</taxon>
        <taxon>Tenebrionidae</taxon>
        <taxon>Tenebrio</taxon>
    </lineage>
</organism>
<evidence type="ECO:0000256" key="3">
    <source>
        <dbReference type="ARBA" id="ARBA00008926"/>
    </source>
</evidence>
<keyword evidence="13" id="KW-1185">Reference proteome</keyword>
<sequence>MIRFLNTLQKNRIPQSISISTKHHCITCMKEYENKSLEELRFEDYTCNRKGPRVQPGCGAAPFGTPTSSTPHYFLFEQTDNKTGFGQPQDFGQTPSFGPSTVVFGVPNQTNTFKLNPPSTSNPFSANQTQKTFSQPLFGTTTTQPAFGTGLFEQTNTQNTTTNLFQKTAQTTNGFNTGQPSFSFNQIDPTQASNLFQVSRPNGFGVAPFGTSTSSTSTPGVGQFTLAFGVPNQTNTSSLFSKPSIFESESFIMSELEKRQSEAVGKLKVVEKQRNEMEELLIKIEETKRECKLKEEVHTMLTGKWNVKRSKFDTQIEKLNKKILTLETIIESKEKLIERLVSYFKEERESVSKANLRIGELLNWKINKLKDELSRNNANLDNDADTGTNVLAEIEQFEEKVNPILKLESNLNEEKQKYLDLTVRYEILEEEHVITKAKLVMEKETIENQLSNTKSEFQELDDELKALRKTYNEQHELDQIRLQSLLEGKLSEIDQLKKENEVINDQLEQMRKESDELKKKLDGYEKDSETSFFQENSNNLYGSNAFGKQTTGTVIKFSPVMGTDTIQENGMIQSVSTKYHCITCMKEYENKSLEELRFEDNTCNRKGLQQKPVFQASTVGTPTSSTTNSLCGQTHNTTQFGQPQGFGQLPSFGPSTVAFGVPNKTSTSSRFTTPTTFGTTTSMQIKHKNPCLGLQARNLNPLSVQEYSDKQTLRILLLTCFKNLRRLQLDSTRDNWVSLLIRPAPFKLQICSKFLNLTQDSVFSDKQTRELQDLAKQVNQLLDKPTVPTIYTISRILLRTCFKSLRRLQLDSTRNNRISHLTKFQGPAGVGQSTLTFGVTNQTNTSSVFSEPPIFETEGLKKELKNKTIVADKLCNKLTIMSQFEKEVSEAVDKFKKAFKQGIEMQELLIKIEEVKSELKEEVHTMLTDKWNVERSKFDTQIEKLNKKIFTLETIIESKEKLIERLVGCFKEERESILKANLKIGELQNWKINKLKDELSRNNANLGYDADTGTNVVAEIEQFEEKFNPILELESNLNEEKQKYQNLTVKYEILEEEHVVTKAKLIMEKETMENQLSNMKSEVEKLEAELKALKKTYNEQHQPDQIRLESSLEGKRSELDQLKKENEVINDELEHIRKESDELKEKSNGYEKVNKVTGNISIMNTSDIDNEIRQLEPKSNSIEEPKTLELEECKMNDENKKIVLQKSLTDEIAKAN</sequence>
<evidence type="ECO:0000313" key="12">
    <source>
        <dbReference type="EMBL" id="KAH0820839.1"/>
    </source>
</evidence>
<evidence type="ECO:0000256" key="7">
    <source>
        <dbReference type="ARBA" id="ARBA00022927"/>
    </source>
</evidence>
<evidence type="ECO:0000256" key="1">
    <source>
        <dbReference type="ARBA" id="ARBA00004567"/>
    </source>
</evidence>
<dbReference type="GO" id="GO:0051028">
    <property type="term" value="P:mRNA transport"/>
    <property type="evidence" value="ECO:0007669"/>
    <property type="project" value="UniProtKB-KW"/>
</dbReference>
<dbReference type="Pfam" id="PF21240">
    <property type="entry name" value="Nup98_GLEBS"/>
    <property type="match status" value="2"/>
</dbReference>
<dbReference type="GO" id="GO:0006606">
    <property type="term" value="P:protein import into nucleus"/>
    <property type="evidence" value="ECO:0007669"/>
    <property type="project" value="TreeGrafter"/>
</dbReference>
<dbReference type="InterPro" id="IPR037665">
    <property type="entry name" value="Nucleoporin_S59-like"/>
</dbReference>
<feature type="coiled-coil region" evidence="11">
    <location>
        <begin position="1030"/>
        <end position="1153"/>
    </location>
</feature>
<dbReference type="Proteomes" id="UP000719412">
    <property type="component" value="Unassembled WGS sequence"/>
</dbReference>
<gene>
    <name evidence="12" type="ORF">GEV33_001952</name>
</gene>
<evidence type="ECO:0000256" key="11">
    <source>
        <dbReference type="SAM" id="Coils"/>
    </source>
</evidence>
<dbReference type="GO" id="GO:0034398">
    <property type="term" value="P:telomere tethering at nuclear periphery"/>
    <property type="evidence" value="ECO:0007669"/>
    <property type="project" value="TreeGrafter"/>
</dbReference>
<keyword evidence="11" id="KW-0175">Coiled coil</keyword>